<dbReference type="InterPro" id="IPR043504">
    <property type="entry name" value="Peptidase_S1_PA_chymotrypsin"/>
</dbReference>
<evidence type="ECO:0000313" key="3">
    <source>
        <dbReference type="EMBL" id="KJH52121.1"/>
    </source>
</evidence>
<keyword evidence="4" id="KW-1185">Reference proteome</keyword>
<organism evidence="3 4">
    <name type="scientific">Dictyocaulus viviparus</name>
    <name type="common">Bovine lungworm</name>
    <dbReference type="NCBI Taxonomy" id="29172"/>
    <lineage>
        <taxon>Eukaryota</taxon>
        <taxon>Metazoa</taxon>
        <taxon>Ecdysozoa</taxon>
        <taxon>Nematoda</taxon>
        <taxon>Chromadorea</taxon>
        <taxon>Rhabditida</taxon>
        <taxon>Rhabditina</taxon>
        <taxon>Rhabditomorpha</taxon>
        <taxon>Strongyloidea</taxon>
        <taxon>Metastrongylidae</taxon>
        <taxon>Dictyocaulus</taxon>
    </lineage>
</organism>
<dbReference type="Proteomes" id="UP000053766">
    <property type="component" value="Unassembled WGS sequence"/>
</dbReference>
<dbReference type="Gene3D" id="2.40.10.10">
    <property type="entry name" value="Trypsin-like serine proteases"/>
    <property type="match status" value="1"/>
</dbReference>
<keyword evidence="1" id="KW-1015">Disulfide bond</keyword>
<dbReference type="PANTHER" id="PTHR24253:SF176">
    <property type="entry name" value="CORIN, ISOFORM B"/>
    <property type="match status" value="1"/>
</dbReference>
<gene>
    <name evidence="3" type="ORF">DICVIV_01700</name>
</gene>
<dbReference type="InterPro" id="IPR001254">
    <property type="entry name" value="Trypsin_dom"/>
</dbReference>
<name>A0A0D8YC20_DICVI</name>
<accession>A0A0D8YC20</accession>
<dbReference type="Pfam" id="PF00089">
    <property type="entry name" value="Trypsin"/>
    <property type="match status" value="1"/>
</dbReference>
<dbReference type="AlphaFoldDB" id="A0A0D8YC20"/>
<proteinExistence type="predicted"/>
<reference evidence="3 4" key="1">
    <citation type="submission" date="2013-11" db="EMBL/GenBank/DDBJ databases">
        <title>Draft genome of the bovine lungworm Dictyocaulus viviparus.</title>
        <authorList>
            <person name="Mitreva M."/>
        </authorList>
    </citation>
    <scope>NUCLEOTIDE SEQUENCE [LARGE SCALE GENOMIC DNA]</scope>
    <source>
        <strain evidence="3 4">HannoverDv2000</strain>
    </source>
</reference>
<dbReference type="SMART" id="SM00020">
    <property type="entry name" value="Tryp_SPc"/>
    <property type="match status" value="1"/>
</dbReference>
<dbReference type="OrthoDB" id="93664at2759"/>
<evidence type="ECO:0000259" key="2">
    <source>
        <dbReference type="SMART" id="SM00020"/>
    </source>
</evidence>
<feature type="domain" description="Peptidase S1" evidence="2">
    <location>
        <begin position="57"/>
        <end position="203"/>
    </location>
</feature>
<dbReference type="STRING" id="29172.A0A0D8YC20"/>
<protein>
    <submittedName>
        <fullName evidence="3">Trypsin</fullName>
    </submittedName>
</protein>
<dbReference type="PANTHER" id="PTHR24253">
    <property type="entry name" value="TRANSMEMBRANE PROTEASE SERINE"/>
    <property type="match status" value="1"/>
</dbReference>
<evidence type="ECO:0000313" key="4">
    <source>
        <dbReference type="Proteomes" id="UP000053766"/>
    </source>
</evidence>
<dbReference type="PROSITE" id="PS00134">
    <property type="entry name" value="TRYPSIN_HIS"/>
    <property type="match status" value="1"/>
</dbReference>
<reference evidence="4" key="2">
    <citation type="journal article" date="2016" name="Sci. Rep.">
        <title>Dictyocaulus viviparus genome, variome and transcriptome elucidate lungworm biology and support future intervention.</title>
        <authorList>
            <person name="McNulty S.N."/>
            <person name="Strube C."/>
            <person name="Rosa B.A."/>
            <person name="Martin J.C."/>
            <person name="Tyagi R."/>
            <person name="Choi Y.J."/>
            <person name="Wang Q."/>
            <person name="Hallsworth Pepin K."/>
            <person name="Zhang X."/>
            <person name="Ozersky P."/>
            <person name="Wilson R.K."/>
            <person name="Sternberg P.W."/>
            <person name="Gasser R.B."/>
            <person name="Mitreva M."/>
        </authorList>
    </citation>
    <scope>NUCLEOTIDE SEQUENCE [LARGE SCALE GENOMIC DNA]</scope>
    <source>
        <strain evidence="4">HannoverDv2000</strain>
    </source>
</reference>
<dbReference type="InterPro" id="IPR009003">
    <property type="entry name" value="Peptidase_S1_PA"/>
</dbReference>
<dbReference type="InterPro" id="IPR018114">
    <property type="entry name" value="TRYPSIN_HIS"/>
</dbReference>
<dbReference type="GO" id="GO:0004252">
    <property type="term" value="F:serine-type endopeptidase activity"/>
    <property type="evidence" value="ECO:0007669"/>
    <property type="project" value="InterPro"/>
</dbReference>
<dbReference type="SUPFAM" id="SSF50494">
    <property type="entry name" value="Trypsin-like serine proteases"/>
    <property type="match status" value="1"/>
</dbReference>
<evidence type="ECO:0000256" key="1">
    <source>
        <dbReference type="ARBA" id="ARBA00023157"/>
    </source>
</evidence>
<dbReference type="GO" id="GO:0006508">
    <property type="term" value="P:proteolysis"/>
    <property type="evidence" value="ECO:0007669"/>
    <property type="project" value="InterPro"/>
</dbReference>
<sequence length="208" mass="23896">MNFYKKKPIHCNLAQCEQRFVRQYWFQDATFSQQLIVWQIFQEAVSQERIADTLQSRSAGGVLARDNEYPWVLLLTDSEWTRICTAVLVSRRHVLTAAHCVTSFSKDRNPEEYWCVSLFKIPITEVLVYPSFRCSNGTGDIALLELTLNMFTEASPISMPHLNELISMKVTSAGFGRNPDIPNTIRPMQVVNLTCRKTTKDKIITKTK</sequence>
<dbReference type="EMBL" id="KN716170">
    <property type="protein sequence ID" value="KJH52121.1"/>
    <property type="molecule type" value="Genomic_DNA"/>
</dbReference>